<dbReference type="AlphaFoldDB" id="A0A1G6IVA5"/>
<evidence type="ECO:0000313" key="4">
    <source>
        <dbReference type="Proteomes" id="UP000198943"/>
    </source>
</evidence>
<reference evidence="4" key="1">
    <citation type="submission" date="2016-10" db="EMBL/GenBank/DDBJ databases">
        <authorList>
            <person name="Varghese N."/>
            <person name="Submissions S."/>
        </authorList>
    </citation>
    <scope>NUCLEOTIDE SEQUENCE [LARGE SCALE GENOMIC DNA]</scope>
    <source>
        <strain evidence="4">DSM 11005</strain>
    </source>
</reference>
<name>A0A1G6IVA5_9FIRM</name>
<proteinExistence type="predicted"/>
<sequence>MKKSLVLAMAMALGVTASAYAANPFSDVPAGHWAYDSISKLAAAGVIEGYGDDTFRGDRLMTRYEMAQIVAKAMAKGANVDKLAAEFADELDALGVRVAALEKKSDNVKITGSFRWEYQRREFDTKKAPASRKEDPHKIRTRLTFTGTVNDSWKYVGLIENDHAIDGGQNEGTSFQRAYLEGRLGGVKTIAGRYNKPRLSGGDLYNTRMDGVDFTYGDKVRLNAFYGKPTNAKINLDGGEYKSYWGVNAAADLGKNVTLFAGYDQIKAKDVEKDTDKIFDVGLSFKFAKAAFFDATYLHASYDAAANDAPKNGFILGLGYGGAKGNKVGSWGIAAKYYHVPAGGFIAPGYEWIDNPYESEMYTRGAKGWWAGAKYTVAKNMIFDVEYMELKTREGDKLKNKTWLTSLTVNF</sequence>
<keyword evidence="1" id="KW-0732">Signal</keyword>
<dbReference type="RefSeq" id="WP_093729399.1">
    <property type="nucleotide sequence ID" value="NZ_FMYW01000002.1"/>
</dbReference>
<keyword evidence="4" id="KW-1185">Reference proteome</keyword>
<dbReference type="OrthoDB" id="5845122at2"/>
<dbReference type="InterPro" id="IPR051465">
    <property type="entry name" value="Cell_Envelope_Struct_Comp"/>
</dbReference>
<dbReference type="InterPro" id="IPR001119">
    <property type="entry name" value="SLH_dom"/>
</dbReference>
<accession>A0A1G6IVA5</accession>
<evidence type="ECO:0000313" key="3">
    <source>
        <dbReference type="EMBL" id="SDC10353.1"/>
    </source>
</evidence>
<dbReference type="Pfam" id="PF00395">
    <property type="entry name" value="SLH"/>
    <property type="match status" value="1"/>
</dbReference>
<organism evidence="3 4">
    <name type="scientific">Succiniclasticum ruminis</name>
    <dbReference type="NCBI Taxonomy" id="40841"/>
    <lineage>
        <taxon>Bacteria</taxon>
        <taxon>Bacillati</taxon>
        <taxon>Bacillota</taxon>
        <taxon>Negativicutes</taxon>
        <taxon>Acidaminococcales</taxon>
        <taxon>Acidaminococcaceae</taxon>
        <taxon>Succiniclasticum</taxon>
    </lineage>
</organism>
<dbReference type="EMBL" id="FMYW01000002">
    <property type="protein sequence ID" value="SDC10353.1"/>
    <property type="molecule type" value="Genomic_DNA"/>
</dbReference>
<gene>
    <name evidence="3" type="ORF">SAMN04487864_102235</name>
</gene>
<protein>
    <submittedName>
        <fullName evidence="3">S-layer homology domain-containing protein</fullName>
    </submittedName>
</protein>
<dbReference type="PROSITE" id="PS51272">
    <property type="entry name" value="SLH"/>
    <property type="match status" value="1"/>
</dbReference>
<dbReference type="SUPFAM" id="SSF56935">
    <property type="entry name" value="Porins"/>
    <property type="match status" value="1"/>
</dbReference>
<feature type="chain" id="PRO_5011614433" evidence="1">
    <location>
        <begin position="22"/>
        <end position="411"/>
    </location>
</feature>
<dbReference type="Proteomes" id="UP000198943">
    <property type="component" value="Unassembled WGS sequence"/>
</dbReference>
<feature type="signal peptide" evidence="1">
    <location>
        <begin position="1"/>
        <end position="21"/>
    </location>
</feature>
<evidence type="ECO:0000259" key="2">
    <source>
        <dbReference type="PROSITE" id="PS51272"/>
    </source>
</evidence>
<dbReference type="PANTHER" id="PTHR43308">
    <property type="entry name" value="OUTER MEMBRANE PROTEIN ALPHA-RELATED"/>
    <property type="match status" value="1"/>
</dbReference>
<evidence type="ECO:0000256" key="1">
    <source>
        <dbReference type="SAM" id="SignalP"/>
    </source>
</evidence>
<dbReference type="PANTHER" id="PTHR43308:SF1">
    <property type="entry name" value="OUTER MEMBRANE PROTEIN ALPHA"/>
    <property type="match status" value="1"/>
</dbReference>
<feature type="domain" description="SLH" evidence="2">
    <location>
        <begin position="21"/>
        <end position="84"/>
    </location>
</feature>